<dbReference type="EMBL" id="CAUYUJ010005552">
    <property type="protein sequence ID" value="CAK0814074.1"/>
    <property type="molecule type" value="Genomic_DNA"/>
</dbReference>
<sequence length="145" mass="16341">QGIDTVDFPEGHCWCDFVRGLCADKPDRRLPALPGGTRNITEQDWFEEADFNWEALRKCQMQPPHVPQVEGPEDLSNFAADEQELPERLEYEESQWEEIFRDFEDPRGPASIHDEPLSPRTPGQAQEEAPAPGRPKADGTAAGRA</sequence>
<gene>
    <name evidence="8" type="ORF">PCOR1329_LOCUS17771</name>
</gene>
<dbReference type="InterPro" id="IPR000961">
    <property type="entry name" value="AGC-kinase_C"/>
</dbReference>
<evidence type="ECO:0000256" key="1">
    <source>
        <dbReference type="ARBA" id="ARBA00022527"/>
    </source>
</evidence>
<dbReference type="PANTHER" id="PTHR24353:SF147">
    <property type="entry name" value="CGMP-DEPENDENT SERINE_THREONIN PROTEIN KINASE-RELATED"/>
    <property type="match status" value="1"/>
</dbReference>
<name>A0ABN9R975_9DINO</name>
<keyword evidence="9" id="KW-1185">Reference proteome</keyword>
<dbReference type="SMART" id="SM00133">
    <property type="entry name" value="S_TK_X"/>
    <property type="match status" value="1"/>
</dbReference>
<evidence type="ECO:0000256" key="4">
    <source>
        <dbReference type="ARBA" id="ARBA00022777"/>
    </source>
</evidence>
<dbReference type="PANTHER" id="PTHR24353">
    <property type="entry name" value="CYCLIC NUCLEOTIDE-DEPENDENT PROTEIN KINASE"/>
    <property type="match status" value="1"/>
</dbReference>
<evidence type="ECO:0000256" key="6">
    <source>
        <dbReference type="SAM" id="MobiDB-lite"/>
    </source>
</evidence>
<feature type="non-terminal residue" evidence="8">
    <location>
        <position position="1"/>
    </location>
</feature>
<accession>A0ABN9R975</accession>
<reference evidence="8" key="1">
    <citation type="submission" date="2023-10" db="EMBL/GenBank/DDBJ databases">
        <authorList>
            <person name="Chen Y."/>
            <person name="Shah S."/>
            <person name="Dougan E. K."/>
            <person name="Thang M."/>
            <person name="Chan C."/>
        </authorList>
    </citation>
    <scope>NUCLEOTIDE SEQUENCE [LARGE SCALE GENOMIC DNA]</scope>
</reference>
<keyword evidence="2" id="KW-0808">Transferase</keyword>
<keyword evidence="1" id="KW-0723">Serine/threonine-protein kinase</keyword>
<evidence type="ECO:0000313" key="8">
    <source>
        <dbReference type="EMBL" id="CAK0814074.1"/>
    </source>
</evidence>
<evidence type="ECO:0000313" key="9">
    <source>
        <dbReference type="Proteomes" id="UP001189429"/>
    </source>
</evidence>
<feature type="compositionally biased region" description="Basic and acidic residues" evidence="6">
    <location>
        <begin position="98"/>
        <end position="117"/>
    </location>
</feature>
<feature type="non-terminal residue" evidence="8">
    <location>
        <position position="145"/>
    </location>
</feature>
<organism evidence="8 9">
    <name type="scientific">Prorocentrum cordatum</name>
    <dbReference type="NCBI Taxonomy" id="2364126"/>
    <lineage>
        <taxon>Eukaryota</taxon>
        <taxon>Sar</taxon>
        <taxon>Alveolata</taxon>
        <taxon>Dinophyceae</taxon>
        <taxon>Prorocentrales</taxon>
        <taxon>Prorocentraceae</taxon>
        <taxon>Prorocentrum</taxon>
    </lineage>
</organism>
<evidence type="ECO:0000259" key="7">
    <source>
        <dbReference type="PROSITE" id="PS51285"/>
    </source>
</evidence>
<dbReference type="Gene3D" id="1.10.510.10">
    <property type="entry name" value="Transferase(Phosphotransferase) domain 1"/>
    <property type="match status" value="1"/>
</dbReference>
<evidence type="ECO:0000256" key="2">
    <source>
        <dbReference type="ARBA" id="ARBA00022679"/>
    </source>
</evidence>
<feature type="domain" description="AGC-kinase C-terminal" evidence="7">
    <location>
        <begin position="49"/>
        <end position="115"/>
    </location>
</feature>
<keyword evidence="4" id="KW-0418">Kinase</keyword>
<comment type="caution">
    <text evidence="8">The sequence shown here is derived from an EMBL/GenBank/DDBJ whole genome shotgun (WGS) entry which is preliminary data.</text>
</comment>
<dbReference type="Proteomes" id="UP001189429">
    <property type="component" value="Unassembled WGS sequence"/>
</dbReference>
<proteinExistence type="predicted"/>
<keyword evidence="3" id="KW-0547">Nucleotide-binding</keyword>
<dbReference type="PROSITE" id="PS51285">
    <property type="entry name" value="AGC_KINASE_CTER"/>
    <property type="match status" value="1"/>
</dbReference>
<dbReference type="Gene3D" id="3.30.200.20">
    <property type="entry name" value="Phosphorylase Kinase, domain 1"/>
    <property type="match status" value="1"/>
</dbReference>
<feature type="region of interest" description="Disordered" evidence="6">
    <location>
        <begin position="98"/>
        <end position="145"/>
    </location>
</feature>
<evidence type="ECO:0000256" key="3">
    <source>
        <dbReference type="ARBA" id="ARBA00022741"/>
    </source>
</evidence>
<keyword evidence="5" id="KW-0067">ATP-binding</keyword>
<protein>
    <recommendedName>
        <fullName evidence="7">AGC-kinase C-terminal domain-containing protein</fullName>
    </recommendedName>
</protein>
<evidence type="ECO:0000256" key="5">
    <source>
        <dbReference type="ARBA" id="ARBA00022840"/>
    </source>
</evidence>